<evidence type="ECO:0000313" key="5">
    <source>
        <dbReference type="Proteomes" id="UP000009079"/>
    </source>
</evidence>
<dbReference type="PANTHER" id="PTHR43421:SF1">
    <property type="entry name" value="METALLOPROTEASE PMBA"/>
    <property type="match status" value="1"/>
</dbReference>
<name>C6A2Z6_THESM</name>
<dbReference type="PANTHER" id="PTHR43421">
    <property type="entry name" value="METALLOPROTEASE PMBA"/>
    <property type="match status" value="1"/>
</dbReference>
<dbReference type="HOGENOM" id="CLU_026425_4_2_2"/>
<dbReference type="InterPro" id="IPR045569">
    <property type="entry name" value="Metalloprtase-TldD/E_C"/>
</dbReference>
<dbReference type="AlphaFoldDB" id="C6A2Z6"/>
<dbReference type="InterPro" id="IPR047657">
    <property type="entry name" value="PmbA"/>
</dbReference>
<dbReference type="Proteomes" id="UP000009079">
    <property type="component" value="Chromosome"/>
</dbReference>
<evidence type="ECO:0000259" key="3">
    <source>
        <dbReference type="Pfam" id="PF19290"/>
    </source>
</evidence>
<dbReference type="GO" id="GO:0006508">
    <property type="term" value="P:proteolysis"/>
    <property type="evidence" value="ECO:0007669"/>
    <property type="project" value="UniProtKB-KW"/>
</dbReference>
<feature type="domain" description="Metalloprotease TldD/E N-terminal" evidence="1">
    <location>
        <begin position="22"/>
        <end position="88"/>
    </location>
</feature>
<dbReference type="InterPro" id="IPR035068">
    <property type="entry name" value="TldD/PmbA_N"/>
</dbReference>
<dbReference type="Pfam" id="PF19290">
    <property type="entry name" value="PmbA_TldD_2nd"/>
    <property type="match status" value="1"/>
</dbReference>
<dbReference type="KEGG" id="tsi:TSIB_0933"/>
<dbReference type="Gene3D" id="3.30.2290.10">
    <property type="entry name" value="PmbA/TldD superfamily"/>
    <property type="match status" value="1"/>
</dbReference>
<feature type="domain" description="Metalloprotease TldD/E central" evidence="3">
    <location>
        <begin position="116"/>
        <end position="194"/>
    </location>
</feature>
<dbReference type="EMBL" id="CP001463">
    <property type="protein sequence ID" value="ACS89991.1"/>
    <property type="molecule type" value="Genomic_DNA"/>
</dbReference>
<dbReference type="eggNOG" id="arCOG00322">
    <property type="taxonomic scope" value="Archaea"/>
</dbReference>
<proteinExistence type="predicted"/>
<keyword evidence="4" id="KW-0645">Protease</keyword>
<organism evidence="4 5">
    <name type="scientific">Thermococcus sibiricus (strain DSM 12597 / MM 739)</name>
    <dbReference type="NCBI Taxonomy" id="604354"/>
    <lineage>
        <taxon>Archaea</taxon>
        <taxon>Methanobacteriati</taxon>
        <taxon>Methanobacteriota</taxon>
        <taxon>Thermococci</taxon>
        <taxon>Thermococcales</taxon>
        <taxon>Thermococcaceae</taxon>
        <taxon>Thermococcus</taxon>
    </lineage>
</organism>
<feature type="domain" description="Metalloprotease TldD/E C-terminal" evidence="2">
    <location>
        <begin position="234"/>
        <end position="433"/>
    </location>
</feature>
<dbReference type="InterPro" id="IPR045570">
    <property type="entry name" value="Metalloprtase-TldD/E_cen_dom"/>
</dbReference>
<dbReference type="InterPro" id="IPR036059">
    <property type="entry name" value="TldD/PmbA_sf"/>
</dbReference>
<keyword evidence="5" id="KW-1185">Reference proteome</keyword>
<sequence>MKKGWKMIDELIKILNRENIEWEIYWEIGRGSSFKIEKCELERAQRKYHSGIGLRVGYNGKQGFSYITGINHPKEELEKFVKRTIKLAKVGQVKFYGFPDKKPIRKVNGIYDKKIAELEFEEALKVGKEISQKESELREKYGTSYIFSGRLAFGVAKDGIANSNGIEITEEGTAMSFSVYIVKKDGKVGSGDYYKASRILMNFEKELDIGLEKSLQETELSYNAKPLNSFEGELVLEPHAVASILGLFISNLRGDNVYHKRSKFTTVGESVASDSFTLIDDATLEGKIASYSFDGEGNPGQRTVLVENGILKNFLLDETYARLLGMESTGNAVRDFRTPPHIGTSNIIVEGKEENLEDFEGVILKKVFGEHTANPISGDFSLTVGLGYVVKNGELTPFKDNMFVGNIFEFIKSIVAVGKKKEELGAFVSPRVLGLGKIV</sequence>
<accession>C6A2Z6</accession>
<dbReference type="Pfam" id="PF19289">
    <property type="entry name" value="PmbA_TldD_3rd"/>
    <property type="match status" value="1"/>
</dbReference>
<dbReference type="GO" id="GO:0008237">
    <property type="term" value="F:metallopeptidase activity"/>
    <property type="evidence" value="ECO:0007669"/>
    <property type="project" value="InterPro"/>
</dbReference>
<protein>
    <submittedName>
        <fullName evidence="4">Zinc-dependent protease, TldD/PmbA family</fullName>
    </submittedName>
</protein>
<dbReference type="SUPFAM" id="SSF111283">
    <property type="entry name" value="Putative modulator of DNA gyrase, PmbA/TldD"/>
    <property type="match status" value="1"/>
</dbReference>
<keyword evidence="4" id="KW-0378">Hydrolase</keyword>
<dbReference type="GO" id="GO:0005829">
    <property type="term" value="C:cytosol"/>
    <property type="evidence" value="ECO:0007669"/>
    <property type="project" value="TreeGrafter"/>
</dbReference>
<evidence type="ECO:0000259" key="1">
    <source>
        <dbReference type="Pfam" id="PF01523"/>
    </source>
</evidence>
<gene>
    <name evidence="4" type="ordered locus">TSIB_0933</name>
</gene>
<evidence type="ECO:0000313" key="4">
    <source>
        <dbReference type="EMBL" id="ACS89991.1"/>
    </source>
</evidence>
<evidence type="ECO:0000259" key="2">
    <source>
        <dbReference type="Pfam" id="PF19289"/>
    </source>
</evidence>
<dbReference type="InterPro" id="IPR002510">
    <property type="entry name" value="Metalloprtase-TldD/E_N"/>
</dbReference>
<dbReference type="STRING" id="604354.TSIB_0933"/>
<dbReference type="Pfam" id="PF01523">
    <property type="entry name" value="PmbA_TldD_1st"/>
    <property type="match status" value="1"/>
</dbReference>
<reference evidence="4 5" key="1">
    <citation type="journal article" date="2009" name="Appl. Environ. Microbiol.">
        <title>Metabolic versatility and indigenous origin of the archaeon Thermococcus sibiricus, isolated from a siberian oil reservoir, as revealed by genome analysis.</title>
        <authorList>
            <person name="Mardanov A.V."/>
            <person name="Ravin N.V."/>
            <person name="Svetlitchnyi V.A."/>
            <person name="Beletsky A.V."/>
            <person name="Miroshnichenko M.L."/>
            <person name="Bonch-Osmolovskaya E.A."/>
            <person name="Skryabin K.G."/>
        </authorList>
    </citation>
    <scope>NUCLEOTIDE SEQUENCE [LARGE SCALE GENOMIC DNA]</scope>
    <source>
        <strain evidence="5">DSM 12597 / MM 739</strain>
    </source>
</reference>